<keyword evidence="2" id="KW-1185">Reference proteome</keyword>
<evidence type="ECO:0000313" key="2">
    <source>
        <dbReference type="Proteomes" id="UP001469553"/>
    </source>
</evidence>
<proteinExistence type="predicted"/>
<protein>
    <submittedName>
        <fullName evidence="1">Uncharacterized protein</fullName>
    </submittedName>
</protein>
<dbReference type="EMBL" id="JAHRIP010085592">
    <property type="protein sequence ID" value="MEQ2314631.1"/>
    <property type="molecule type" value="Genomic_DNA"/>
</dbReference>
<evidence type="ECO:0000313" key="1">
    <source>
        <dbReference type="EMBL" id="MEQ2314631.1"/>
    </source>
</evidence>
<accession>A0ABV1A8P8</accession>
<gene>
    <name evidence="1" type="ORF">AMECASPLE_014178</name>
</gene>
<reference evidence="1 2" key="1">
    <citation type="submission" date="2021-06" db="EMBL/GenBank/DDBJ databases">
        <authorList>
            <person name="Palmer J.M."/>
        </authorList>
    </citation>
    <scope>NUCLEOTIDE SEQUENCE [LARGE SCALE GENOMIC DNA]</scope>
    <source>
        <strain evidence="1 2">AS_MEX2019</strain>
        <tissue evidence="1">Muscle</tissue>
    </source>
</reference>
<sequence>MAAAVGSGSVSSGLRAMFFMLTPNESSFQKVEEVPQYVQQETSCVHLIPSLVETKTLACKDPNLPDPMWNSAHR</sequence>
<comment type="caution">
    <text evidence="1">The sequence shown here is derived from an EMBL/GenBank/DDBJ whole genome shotgun (WGS) entry which is preliminary data.</text>
</comment>
<dbReference type="Proteomes" id="UP001469553">
    <property type="component" value="Unassembled WGS sequence"/>
</dbReference>
<name>A0ABV1A8P8_9TELE</name>
<organism evidence="1 2">
    <name type="scientific">Ameca splendens</name>
    <dbReference type="NCBI Taxonomy" id="208324"/>
    <lineage>
        <taxon>Eukaryota</taxon>
        <taxon>Metazoa</taxon>
        <taxon>Chordata</taxon>
        <taxon>Craniata</taxon>
        <taxon>Vertebrata</taxon>
        <taxon>Euteleostomi</taxon>
        <taxon>Actinopterygii</taxon>
        <taxon>Neopterygii</taxon>
        <taxon>Teleostei</taxon>
        <taxon>Neoteleostei</taxon>
        <taxon>Acanthomorphata</taxon>
        <taxon>Ovalentaria</taxon>
        <taxon>Atherinomorphae</taxon>
        <taxon>Cyprinodontiformes</taxon>
        <taxon>Goodeidae</taxon>
        <taxon>Ameca</taxon>
    </lineage>
</organism>